<dbReference type="InterPro" id="IPR002477">
    <property type="entry name" value="Peptidoglycan-bd-like"/>
</dbReference>
<evidence type="ECO:0000313" key="3">
    <source>
        <dbReference type="Proteomes" id="UP001482154"/>
    </source>
</evidence>
<dbReference type="Pfam" id="PF01471">
    <property type="entry name" value="PG_binding_1"/>
    <property type="match status" value="1"/>
</dbReference>
<proteinExistence type="predicted"/>
<dbReference type="InterPro" id="IPR036365">
    <property type="entry name" value="PGBD-like_sf"/>
</dbReference>
<dbReference type="RefSeq" id="WP_022374812.1">
    <property type="nucleotide sequence ID" value="NZ_JBBNIN010000013.1"/>
</dbReference>
<dbReference type="InterPro" id="IPR036779">
    <property type="entry name" value="LysM_dom_sf"/>
</dbReference>
<dbReference type="Proteomes" id="UP001482154">
    <property type="component" value="Unassembled WGS sequence"/>
</dbReference>
<dbReference type="InterPro" id="IPR036366">
    <property type="entry name" value="PGBDSf"/>
</dbReference>
<dbReference type="EMBL" id="JBBNIN010000013">
    <property type="protein sequence ID" value="MEQ2711412.1"/>
    <property type="molecule type" value="Genomic_DNA"/>
</dbReference>
<keyword evidence="3" id="KW-1185">Reference proteome</keyword>
<dbReference type="InterPro" id="IPR018392">
    <property type="entry name" value="LysM"/>
</dbReference>
<organism evidence="2 3">
    <name type="scientific">Anaerostipes amylophilus</name>
    <dbReference type="NCBI Taxonomy" id="2981779"/>
    <lineage>
        <taxon>Bacteria</taxon>
        <taxon>Bacillati</taxon>
        <taxon>Bacillota</taxon>
        <taxon>Clostridia</taxon>
        <taxon>Lachnospirales</taxon>
        <taxon>Lachnospiraceae</taxon>
        <taxon>Anaerostipes</taxon>
    </lineage>
</organism>
<comment type="caution">
    <text evidence="2">The sequence shown here is derived from an EMBL/GenBank/DDBJ whole genome shotgun (WGS) entry which is preliminary data.</text>
</comment>
<protein>
    <submittedName>
        <fullName evidence="2">Peptidoglycan-binding protein</fullName>
    </submittedName>
</protein>
<gene>
    <name evidence="2" type="ORF">AAAU51_09520</name>
</gene>
<reference evidence="2 3" key="1">
    <citation type="submission" date="2024-04" db="EMBL/GenBank/DDBJ databases">
        <title>Human intestinal bacterial collection.</title>
        <authorList>
            <person name="Pauvert C."/>
            <person name="Hitch T.C.A."/>
            <person name="Clavel T."/>
        </authorList>
    </citation>
    <scope>NUCLEOTIDE SEQUENCE [LARGE SCALE GENOMIC DNA]</scope>
    <source>
        <strain evidence="2 3">CLA-AA-H249</strain>
    </source>
</reference>
<dbReference type="Gene3D" id="1.10.101.10">
    <property type="entry name" value="PGBD-like superfamily/PGBD"/>
    <property type="match status" value="1"/>
</dbReference>
<name>A0ABV1IW20_9FIRM</name>
<evidence type="ECO:0000313" key="2">
    <source>
        <dbReference type="EMBL" id="MEQ2711412.1"/>
    </source>
</evidence>
<dbReference type="SMART" id="SM00257">
    <property type="entry name" value="LysM"/>
    <property type="match status" value="1"/>
</dbReference>
<dbReference type="SUPFAM" id="SSF47090">
    <property type="entry name" value="PGBD-like"/>
    <property type="match status" value="1"/>
</dbReference>
<dbReference type="Gene3D" id="3.10.350.10">
    <property type="entry name" value="LysM domain"/>
    <property type="match status" value="1"/>
</dbReference>
<evidence type="ECO:0000259" key="1">
    <source>
        <dbReference type="SMART" id="SM00257"/>
    </source>
</evidence>
<sequence>MDIYITGKNAKGANQKIQLPVIPEEIETSLDGKFAEYDIYRFGQINVPNGKNLSELGWDSFLPGESRKGMKFVHKWTDPAVLDALLNYWTVHGTVVNVCITGTKINKDMMISQYVSTIKSLKDYYYTIRFIDYEKISVSSSKRKRKTTKVKKKKVKVKKGQTLRKLAKKYLGSSKKYKLIYNANKKLIDARNKKERKKHPKKKISKYTIYKGQVLVIPVPSSKSVSNSKVTELKKAMNKDGYSKLKVDKKLTSAMKSAMKKIKIRRGRRGKVVKFVQKIVRTKQDGIYGSKTAAAVKRYQRKHKLTVDGVVGYKTLLKMIGG</sequence>
<accession>A0ABV1IW20</accession>
<feature type="domain" description="LysM" evidence="1">
    <location>
        <begin position="154"/>
        <end position="218"/>
    </location>
</feature>